<dbReference type="InterPro" id="IPR036514">
    <property type="entry name" value="SGNH_hydro_sf"/>
</dbReference>
<dbReference type="Gene3D" id="3.40.50.1110">
    <property type="entry name" value="SGNH hydrolase"/>
    <property type="match status" value="1"/>
</dbReference>
<evidence type="ECO:0000313" key="4">
    <source>
        <dbReference type="EMBL" id="MDO7905549.1"/>
    </source>
</evidence>
<feature type="domain" description="SGNH hydrolase-type esterase" evidence="3">
    <location>
        <begin position="9"/>
        <end position="205"/>
    </location>
</feature>
<comment type="caution">
    <text evidence="4">The sequence shown here is derived from an EMBL/GenBank/DDBJ whole genome shotgun (WGS) entry which is preliminary data.</text>
</comment>
<dbReference type="PANTHER" id="PTHR43695">
    <property type="entry name" value="PUTATIVE (AFU_ORTHOLOGUE AFUA_2G17250)-RELATED"/>
    <property type="match status" value="1"/>
</dbReference>
<sequence>MNRTIYIAGDSTAAPKSGDQKPMAGWGEYIPLFFSPQLNFSNWAINGRSTKSFIDQGRLSAMLDQFHPGDYLIIQFGHNDGKIDDPERYTNPHTDFKRNLSLFTVSARSRGVLPVLLTPVSRRRFLVDGSPDPLAVGEYPAAVKEAAAETGTPLLDLFSLTQKLYGSLGIRDSAKLFLHLPAGRHPNYPDGVEDDTHFNERGARLVAEQVAEAVGNCAALTSLHPWLRLTRT</sequence>
<gene>
    <name evidence="4" type="ORF">Q5741_03885</name>
</gene>
<dbReference type="SUPFAM" id="SSF52266">
    <property type="entry name" value="SGNH hydrolase"/>
    <property type="match status" value="1"/>
</dbReference>
<proteinExistence type="inferred from homology"/>
<protein>
    <submittedName>
        <fullName evidence="4">Rhamnogalacturonan acetylesterase</fullName>
    </submittedName>
</protein>
<evidence type="ECO:0000313" key="5">
    <source>
        <dbReference type="Proteomes" id="UP001240171"/>
    </source>
</evidence>
<dbReference type="RefSeq" id="WP_305022756.1">
    <property type="nucleotide sequence ID" value="NZ_JAUQTB010000002.1"/>
</dbReference>
<keyword evidence="5" id="KW-1185">Reference proteome</keyword>
<dbReference type="InterPro" id="IPR013830">
    <property type="entry name" value="SGNH_hydro"/>
</dbReference>
<dbReference type="InterPro" id="IPR037459">
    <property type="entry name" value="RhgT-like"/>
</dbReference>
<reference evidence="4 5" key="1">
    <citation type="submission" date="2023-07" db="EMBL/GenBank/DDBJ databases">
        <title>Paenibacillus sp. JX-17 nov. isolated from soil.</title>
        <authorList>
            <person name="Wan Y."/>
            <person name="Liu B."/>
        </authorList>
    </citation>
    <scope>NUCLEOTIDE SEQUENCE [LARGE SCALE GENOMIC DNA]</scope>
    <source>
        <strain evidence="4 5">JX-17</strain>
    </source>
</reference>
<dbReference type="Pfam" id="PF13472">
    <property type="entry name" value="Lipase_GDSL_2"/>
    <property type="match status" value="1"/>
</dbReference>
<comment type="similarity">
    <text evidence="1">Belongs to the 'GDSL' lipolytic enzyme family.</text>
</comment>
<dbReference type="PANTHER" id="PTHR43695:SF1">
    <property type="entry name" value="RHAMNOGALACTURONAN ACETYLESTERASE"/>
    <property type="match status" value="1"/>
</dbReference>
<dbReference type="EMBL" id="JAUQTB010000002">
    <property type="protein sequence ID" value="MDO7905549.1"/>
    <property type="molecule type" value="Genomic_DNA"/>
</dbReference>
<accession>A0ABT9C8I3</accession>
<organism evidence="4 5">
    <name type="scientific">Paenibacillus lacisoli</name>
    <dbReference type="NCBI Taxonomy" id="3064525"/>
    <lineage>
        <taxon>Bacteria</taxon>
        <taxon>Bacillati</taxon>
        <taxon>Bacillota</taxon>
        <taxon>Bacilli</taxon>
        <taxon>Bacillales</taxon>
        <taxon>Paenibacillaceae</taxon>
        <taxon>Paenibacillus</taxon>
    </lineage>
</organism>
<dbReference type="CDD" id="cd01821">
    <property type="entry name" value="Rhamnogalacturan_acetylesterase_like"/>
    <property type="match status" value="1"/>
</dbReference>
<keyword evidence="2" id="KW-0378">Hydrolase</keyword>
<evidence type="ECO:0000256" key="2">
    <source>
        <dbReference type="ARBA" id="ARBA00022801"/>
    </source>
</evidence>
<evidence type="ECO:0000256" key="1">
    <source>
        <dbReference type="ARBA" id="ARBA00008668"/>
    </source>
</evidence>
<name>A0ABT9C8I3_9BACL</name>
<evidence type="ECO:0000259" key="3">
    <source>
        <dbReference type="Pfam" id="PF13472"/>
    </source>
</evidence>
<dbReference type="Proteomes" id="UP001240171">
    <property type="component" value="Unassembled WGS sequence"/>
</dbReference>